<keyword evidence="2" id="KW-1185">Reference proteome</keyword>
<evidence type="ECO:0000313" key="2">
    <source>
        <dbReference type="Proteomes" id="UP000322294"/>
    </source>
</evidence>
<dbReference type="AlphaFoldDB" id="A0A5S5AWY6"/>
<sequence>MNVKPELLKPLDEARYLTADNASRYRVIMRYFYEQHQRLRYFLYKEDVFNYLKKVEAFFDYTMEKCEQDLNTLVQWKNLIATQDTGKAATLEEFRNKKFRYQLTPYSIELERVAIKLESMVGYGGSLEPSLFARVFTSITKITEVAKSEDQAYISRWWQELNGYFESIYHNATDYIAGLHSARADELMRTEAFLIYKDKMVKYLRDFIKDLQHFCPAIEDFLRNLEKSDLSSALDRVVEYELSIPRLDVIPSRDEIRESVLNRWENIAGWFLGYGGGESEAQRLLNVTNEIIRRITRYAARIAESQSRAASRKNDYMKLALMFAKCPDLREAHRLSAVVFGCFNTRHLVGDFERATDSITSSVWEERPGFIVIKPKTRSYGDGTARSPIRDTSAERLKILNEHLKDQERERDVIRSYIKNGRIDLRELPEVAPFVRTTLLRWIGKAMGTKGNTGRTEDGIAYRVLFPENGERIWMRSVDGNIYMPAFIIEFESAG</sequence>
<reference evidence="1 2" key="1">
    <citation type="submission" date="2019-07" db="EMBL/GenBank/DDBJ databases">
        <title>Genomic Encyclopedia of Type Strains, Phase I: the one thousand microbial genomes (KMG-I) project.</title>
        <authorList>
            <person name="Kyrpides N."/>
        </authorList>
    </citation>
    <scope>NUCLEOTIDE SEQUENCE [LARGE SCALE GENOMIC DNA]</scope>
    <source>
        <strain evidence="1 2">DSM 16647</strain>
    </source>
</reference>
<dbReference type="OrthoDB" id="1639410at2"/>
<organism evidence="1 2">
    <name type="scientific">Thermosediminibacter litoriperuensis</name>
    <dbReference type="NCBI Taxonomy" id="291989"/>
    <lineage>
        <taxon>Bacteria</taxon>
        <taxon>Bacillati</taxon>
        <taxon>Bacillota</taxon>
        <taxon>Clostridia</taxon>
        <taxon>Thermosediminibacterales</taxon>
        <taxon>Thermosediminibacteraceae</taxon>
        <taxon>Thermosediminibacter</taxon>
    </lineage>
</organism>
<dbReference type="NCBIfam" id="TIGR02677">
    <property type="entry name" value="TIGR02677 family protein"/>
    <property type="match status" value="1"/>
</dbReference>
<protein>
    <submittedName>
        <fullName evidence="1">Uncharacterized protein (TIGR02677 family)</fullName>
    </submittedName>
</protein>
<comment type="caution">
    <text evidence="1">The sequence shown here is derived from an EMBL/GenBank/DDBJ whole genome shotgun (WGS) entry which is preliminary data.</text>
</comment>
<evidence type="ECO:0000313" key="1">
    <source>
        <dbReference type="EMBL" id="TYP57869.1"/>
    </source>
</evidence>
<accession>A0A5S5AWY6</accession>
<dbReference type="InterPro" id="IPR013493">
    <property type="entry name" value="CHP02677"/>
</dbReference>
<dbReference type="Proteomes" id="UP000322294">
    <property type="component" value="Unassembled WGS sequence"/>
</dbReference>
<proteinExistence type="predicted"/>
<dbReference type="RefSeq" id="WP_148866352.1">
    <property type="nucleotide sequence ID" value="NZ_VNHO01000004.1"/>
</dbReference>
<gene>
    <name evidence="1" type="ORF">LZ11_00528</name>
</gene>
<dbReference type="Pfam" id="PF09660">
    <property type="entry name" value="DUF2397"/>
    <property type="match status" value="1"/>
</dbReference>
<dbReference type="EMBL" id="VNHO01000004">
    <property type="protein sequence ID" value="TYP57869.1"/>
    <property type="molecule type" value="Genomic_DNA"/>
</dbReference>
<name>A0A5S5AWY6_9FIRM</name>